<dbReference type="PANTHER" id="PTHR11365:SF23">
    <property type="entry name" value="HYPOTHETICAL 5-OXOPROLINASE (EUROFUNG)-RELATED"/>
    <property type="match status" value="1"/>
</dbReference>
<dbReference type="GO" id="GO:0006749">
    <property type="term" value="P:glutathione metabolic process"/>
    <property type="evidence" value="ECO:0007669"/>
    <property type="project" value="TreeGrafter"/>
</dbReference>
<evidence type="ECO:0000259" key="1">
    <source>
        <dbReference type="Pfam" id="PF01968"/>
    </source>
</evidence>
<dbReference type="Pfam" id="PF05378">
    <property type="entry name" value="Hydant_A_N"/>
    <property type="match status" value="1"/>
</dbReference>
<dbReference type="AlphaFoldDB" id="A0A2T7UM90"/>
<protein>
    <submittedName>
        <fullName evidence="4">Hydantoinase</fullName>
    </submittedName>
</protein>
<keyword evidence="5" id="KW-1185">Reference proteome</keyword>
<dbReference type="InterPro" id="IPR043129">
    <property type="entry name" value="ATPase_NBD"/>
</dbReference>
<feature type="domain" description="Hydantoinase A/oxoprolinase" evidence="1">
    <location>
        <begin position="205"/>
        <end position="504"/>
    </location>
</feature>
<dbReference type="Pfam" id="PF19278">
    <property type="entry name" value="Hydant_A_C"/>
    <property type="match status" value="1"/>
</dbReference>
<dbReference type="OrthoDB" id="9759608at2"/>
<proteinExistence type="predicted"/>
<dbReference type="RefSeq" id="WP_107754266.1">
    <property type="nucleotide sequence ID" value="NZ_QBKF01000012.1"/>
</dbReference>
<dbReference type="Proteomes" id="UP000244810">
    <property type="component" value="Unassembled WGS sequence"/>
</dbReference>
<evidence type="ECO:0000313" key="4">
    <source>
        <dbReference type="EMBL" id="PVE45777.1"/>
    </source>
</evidence>
<dbReference type="EMBL" id="QDDR01000012">
    <property type="protein sequence ID" value="PVE45777.1"/>
    <property type="molecule type" value="Genomic_DNA"/>
</dbReference>
<feature type="domain" description="Hydantoinase/oxoprolinase N-terminal" evidence="2">
    <location>
        <begin position="6"/>
        <end position="181"/>
    </location>
</feature>
<evidence type="ECO:0000313" key="5">
    <source>
        <dbReference type="Proteomes" id="UP000244810"/>
    </source>
</evidence>
<name>A0A2T7UM90_9RHOB</name>
<dbReference type="PANTHER" id="PTHR11365">
    <property type="entry name" value="5-OXOPROLINASE RELATED"/>
    <property type="match status" value="1"/>
</dbReference>
<dbReference type="GO" id="GO:0005829">
    <property type="term" value="C:cytosol"/>
    <property type="evidence" value="ECO:0007669"/>
    <property type="project" value="TreeGrafter"/>
</dbReference>
<feature type="domain" description="Acetophenone carboxylase-like C-terminal" evidence="3">
    <location>
        <begin position="520"/>
        <end position="688"/>
    </location>
</feature>
<dbReference type="InterPro" id="IPR045079">
    <property type="entry name" value="Oxoprolinase-like"/>
</dbReference>
<dbReference type="InterPro" id="IPR049517">
    <property type="entry name" value="ACX-like_C"/>
</dbReference>
<comment type="caution">
    <text evidence="4">The sequence shown here is derived from an EMBL/GenBank/DDBJ whole genome shotgun (WGS) entry which is preliminary data.</text>
</comment>
<organism evidence="4 5">
    <name type="scientific">Pararhodobacter aggregans</name>
    <dbReference type="NCBI Taxonomy" id="404875"/>
    <lineage>
        <taxon>Bacteria</taxon>
        <taxon>Pseudomonadati</taxon>
        <taxon>Pseudomonadota</taxon>
        <taxon>Alphaproteobacteria</taxon>
        <taxon>Rhodobacterales</taxon>
        <taxon>Paracoccaceae</taxon>
        <taxon>Pararhodobacter</taxon>
    </lineage>
</organism>
<dbReference type="SUPFAM" id="SSF53067">
    <property type="entry name" value="Actin-like ATPase domain"/>
    <property type="match status" value="1"/>
</dbReference>
<gene>
    <name evidence="4" type="ORF">DDE23_19940</name>
</gene>
<dbReference type="Pfam" id="PF01968">
    <property type="entry name" value="Hydantoinase_A"/>
    <property type="match status" value="1"/>
</dbReference>
<sequence length="696" mass="72614">MTITYRLGADIGGTFTDVVLRGNDETIHQCKVSSTPADYSLGILNGAQELLSRVGADPAQVSEIIHATTVATNTVLEGKGAKTALVTTRGFRDVVEIGRLRVPQLYDLNYVKPVPLALRRHRYEVSERMLADGSVLVPLAEAELTTIAAEIRAAGIEAVAISFLHSYANPDHEARAFALLAEALGPDIYLTRSTEVLPEIREYERTSTVVVNAYLGPVVKRYLLSLERRLASAGLAAPLSIVQSSGGAMSARAAAEIPAAIIESGPAAGVIAAANLGRAAGYGEIITFDMGGTTAKAAMIEGGEPTRTTEYEVGAGINLSSKLVKGGGHSVKMPFIDVSEIGAGGGSIVRLDAGGALRVGPDSAGSSPGPACYDLGGEDPTFTDAAVVLGYLNPEHLAGGAVALNAAKARDALQARVAGPAGLTLDQAASGVYAIAAATMMRAVKAVSTYRGRDPRDFALFAFGGNGPLVAVQVAELLDMGRVVVPPSPGVFSALGLLHSQTRRELTRTVYRPLAALTPEALQHGLDALREGVARALADEGCAPDAMRFQIEADLRYVGQAYELTVPVAAELPEGILDALGAAFHGEHARTYGHASDEDAVELVNLRLIGLRADSGDRTFRAPPLGTPARGTHHRKVHFAALGARVATPVLTRADLAGGRRAGPLIVEEYDSTTVVPPGWGAELDAFTNIVITKEA</sequence>
<evidence type="ECO:0000259" key="3">
    <source>
        <dbReference type="Pfam" id="PF19278"/>
    </source>
</evidence>
<reference evidence="4 5" key="1">
    <citation type="journal article" date="2011" name="Syst. Appl. Microbiol.">
        <title>Defluviimonas denitrificans gen. nov., sp. nov., and Pararhodobacter aggregans gen. nov., sp. nov., non-phototrophic Rhodobacteraceae from the biofilter of a marine aquaculture.</title>
        <authorList>
            <person name="Foesel B.U."/>
            <person name="Drake H.L."/>
            <person name="Schramm A."/>
        </authorList>
    </citation>
    <scope>NUCLEOTIDE SEQUENCE [LARGE SCALE GENOMIC DNA]</scope>
    <source>
        <strain evidence="4 5">D1-19</strain>
    </source>
</reference>
<accession>A0A2T7UM90</accession>
<evidence type="ECO:0000259" key="2">
    <source>
        <dbReference type="Pfam" id="PF05378"/>
    </source>
</evidence>
<dbReference type="GO" id="GO:0017168">
    <property type="term" value="F:5-oxoprolinase (ATP-hydrolyzing) activity"/>
    <property type="evidence" value="ECO:0007669"/>
    <property type="project" value="TreeGrafter"/>
</dbReference>
<dbReference type="InterPro" id="IPR008040">
    <property type="entry name" value="Hydant_A_N"/>
</dbReference>
<dbReference type="InterPro" id="IPR002821">
    <property type="entry name" value="Hydantoinase_A"/>
</dbReference>